<proteinExistence type="predicted"/>
<accession>A0A7X3D352</accession>
<protein>
    <submittedName>
        <fullName evidence="1">Uncharacterized protein</fullName>
    </submittedName>
</protein>
<gene>
    <name evidence="1" type="ORF">D9O36_14935</name>
</gene>
<keyword evidence="2" id="KW-1185">Reference proteome</keyword>
<sequence>MNGYSRSICSTCRYVTHCIITTNKNAISSCSEYVHFFDKEPIEKMFLIRRKPVSKQIIKNRRTAKVLF</sequence>
<reference evidence="1 2" key="1">
    <citation type="journal article" date="2019" name="Mar. Drugs">
        <title>Comparative Genomics and CAZyme Genome Repertoires of Marine Zobellia amurskyensis KMM 3526(T) and Zobellia laminariae KMM 3676(T).</title>
        <authorList>
            <person name="Chernysheva N."/>
            <person name="Bystritskaya E."/>
            <person name="Stenkova A."/>
            <person name="Golovkin I."/>
            <person name="Nedashkovskaya O."/>
            <person name="Isaeva M."/>
        </authorList>
    </citation>
    <scope>NUCLEOTIDE SEQUENCE [LARGE SCALE GENOMIC DNA]</scope>
    <source>
        <strain evidence="1 2">KMM 3526</strain>
    </source>
</reference>
<evidence type="ECO:0000313" key="2">
    <source>
        <dbReference type="Proteomes" id="UP000540519"/>
    </source>
</evidence>
<dbReference type="AlphaFoldDB" id="A0A7X3D352"/>
<organism evidence="1 2">
    <name type="scientific">Zobellia amurskyensis</name>
    <dbReference type="NCBI Taxonomy" id="248905"/>
    <lineage>
        <taxon>Bacteria</taxon>
        <taxon>Pseudomonadati</taxon>
        <taxon>Bacteroidota</taxon>
        <taxon>Flavobacteriia</taxon>
        <taxon>Flavobacteriales</taxon>
        <taxon>Flavobacteriaceae</taxon>
        <taxon>Zobellia</taxon>
    </lineage>
</organism>
<dbReference type="Proteomes" id="UP000540519">
    <property type="component" value="Unassembled WGS sequence"/>
</dbReference>
<evidence type="ECO:0000313" key="1">
    <source>
        <dbReference type="EMBL" id="MUH37146.1"/>
    </source>
</evidence>
<comment type="caution">
    <text evidence="1">The sequence shown here is derived from an EMBL/GenBank/DDBJ whole genome shotgun (WGS) entry which is preliminary data.</text>
</comment>
<dbReference type="EMBL" id="RCNR01000032">
    <property type="protein sequence ID" value="MUH37146.1"/>
    <property type="molecule type" value="Genomic_DNA"/>
</dbReference>
<name>A0A7X3D352_9FLAO</name>